<organism evidence="1 2">
    <name type="scientific">Folsomia candida</name>
    <name type="common">Springtail</name>
    <dbReference type="NCBI Taxonomy" id="158441"/>
    <lineage>
        <taxon>Eukaryota</taxon>
        <taxon>Metazoa</taxon>
        <taxon>Ecdysozoa</taxon>
        <taxon>Arthropoda</taxon>
        <taxon>Hexapoda</taxon>
        <taxon>Collembola</taxon>
        <taxon>Entomobryomorpha</taxon>
        <taxon>Isotomoidea</taxon>
        <taxon>Isotomidae</taxon>
        <taxon>Proisotominae</taxon>
        <taxon>Folsomia</taxon>
    </lineage>
</organism>
<gene>
    <name evidence="1" type="ORF">Fcan01_24381</name>
</gene>
<accession>A0A226D734</accession>
<evidence type="ECO:0000313" key="2">
    <source>
        <dbReference type="Proteomes" id="UP000198287"/>
    </source>
</evidence>
<keyword evidence="2" id="KW-1185">Reference proteome</keyword>
<comment type="caution">
    <text evidence="1">The sequence shown here is derived from an EMBL/GenBank/DDBJ whole genome shotgun (WGS) entry which is preliminary data.</text>
</comment>
<dbReference type="EMBL" id="LNIX01000031">
    <property type="protein sequence ID" value="OXA40930.1"/>
    <property type="molecule type" value="Genomic_DNA"/>
</dbReference>
<reference evidence="1 2" key="1">
    <citation type="submission" date="2015-12" db="EMBL/GenBank/DDBJ databases">
        <title>The genome of Folsomia candida.</title>
        <authorList>
            <person name="Faddeeva A."/>
            <person name="Derks M.F."/>
            <person name="Anvar Y."/>
            <person name="Smit S."/>
            <person name="Van Straalen N."/>
            <person name="Roelofs D."/>
        </authorList>
    </citation>
    <scope>NUCLEOTIDE SEQUENCE [LARGE SCALE GENOMIC DNA]</scope>
    <source>
        <strain evidence="1 2">VU population</strain>
        <tissue evidence="1">Whole body</tissue>
    </source>
</reference>
<evidence type="ECO:0000313" key="1">
    <source>
        <dbReference type="EMBL" id="OXA40930.1"/>
    </source>
</evidence>
<dbReference type="AlphaFoldDB" id="A0A226D734"/>
<sequence length="125" mass="14009">MSAIVSETSLQPPPLKTEEVNIYRKILECVLPVVLATYVVSSLPLFDRTEIRSEGTTWYASRWHAYAPSSPPARYSATNVTISVDRVATKLIGKDLILNFVLLQEWTDARLVVVWEHGIDPPNGK</sequence>
<protein>
    <submittedName>
        <fullName evidence="1">Uncharacterized protein</fullName>
    </submittedName>
</protein>
<proteinExistence type="predicted"/>
<name>A0A226D734_FOLCA</name>
<dbReference type="Proteomes" id="UP000198287">
    <property type="component" value="Unassembled WGS sequence"/>
</dbReference>